<accession>A0A2K2DTT0</accession>
<evidence type="ECO:0000313" key="3">
    <source>
        <dbReference type="Proteomes" id="UP000008810"/>
    </source>
</evidence>
<reference evidence="2" key="3">
    <citation type="submission" date="2018-08" db="UniProtKB">
        <authorList>
            <consortium name="EnsemblPlants"/>
        </authorList>
    </citation>
    <scope>IDENTIFICATION</scope>
    <source>
        <strain evidence="2">cv. Bd21</strain>
    </source>
</reference>
<reference evidence="1 2" key="1">
    <citation type="journal article" date="2010" name="Nature">
        <title>Genome sequencing and analysis of the model grass Brachypodium distachyon.</title>
        <authorList>
            <consortium name="International Brachypodium Initiative"/>
        </authorList>
    </citation>
    <scope>NUCLEOTIDE SEQUENCE [LARGE SCALE GENOMIC DNA]</scope>
    <source>
        <strain evidence="1 2">Bd21</strain>
    </source>
</reference>
<reference evidence="1" key="2">
    <citation type="submission" date="2017-06" db="EMBL/GenBank/DDBJ databases">
        <title>WGS assembly of Brachypodium distachyon.</title>
        <authorList>
            <consortium name="The International Brachypodium Initiative"/>
            <person name="Lucas S."/>
            <person name="Harmon-Smith M."/>
            <person name="Lail K."/>
            <person name="Tice H."/>
            <person name="Grimwood J."/>
            <person name="Bruce D."/>
            <person name="Barry K."/>
            <person name="Shu S."/>
            <person name="Lindquist E."/>
            <person name="Wang M."/>
            <person name="Pitluck S."/>
            <person name="Vogel J.P."/>
            <person name="Garvin D.F."/>
            <person name="Mockler T.C."/>
            <person name="Schmutz J."/>
            <person name="Rokhsar D."/>
            <person name="Bevan M.W."/>
        </authorList>
    </citation>
    <scope>NUCLEOTIDE SEQUENCE</scope>
    <source>
        <strain evidence="1">Bd21</strain>
    </source>
</reference>
<organism evidence="1">
    <name type="scientific">Brachypodium distachyon</name>
    <name type="common">Purple false brome</name>
    <name type="synonym">Trachynia distachya</name>
    <dbReference type="NCBI Taxonomy" id="15368"/>
    <lineage>
        <taxon>Eukaryota</taxon>
        <taxon>Viridiplantae</taxon>
        <taxon>Streptophyta</taxon>
        <taxon>Embryophyta</taxon>
        <taxon>Tracheophyta</taxon>
        <taxon>Spermatophyta</taxon>
        <taxon>Magnoliopsida</taxon>
        <taxon>Liliopsida</taxon>
        <taxon>Poales</taxon>
        <taxon>Poaceae</taxon>
        <taxon>BOP clade</taxon>
        <taxon>Pooideae</taxon>
        <taxon>Stipodae</taxon>
        <taxon>Brachypodieae</taxon>
        <taxon>Brachypodium</taxon>
    </lineage>
</organism>
<evidence type="ECO:0000313" key="1">
    <source>
        <dbReference type="EMBL" id="PNT77693.1"/>
    </source>
</evidence>
<sequence>MRQSRVNQSNYPVHFLSALEVRLPSWSCRASWVQGHPVQSLEPLSPCHEPSSLTIWCQSSQFPPRLMPRSSLLSPRLKLHTTGFKLSWTNYKQTTMIEATL</sequence>
<dbReference type="Gramene" id="PNT77693">
    <property type="protein sequence ID" value="PNT77693"/>
    <property type="gene ID" value="BRADI_1g67142v3"/>
</dbReference>
<gene>
    <name evidence="1" type="ORF">BRADI_1g67142v3</name>
</gene>
<dbReference type="Proteomes" id="UP000008810">
    <property type="component" value="Chromosome 1"/>
</dbReference>
<name>A0A2K2DTT0_BRADI</name>
<dbReference type="AlphaFoldDB" id="A0A2K2DTT0"/>
<dbReference type="EMBL" id="CM000880">
    <property type="protein sequence ID" value="PNT77693.1"/>
    <property type="molecule type" value="Genomic_DNA"/>
</dbReference>
<keyword evidence="3" id="KW-1185">Reference proteome</keyword>
<dbReference type="EnsemblPlants" id="PNT77693">
    <property type="protein sequence ID" value="PNT77693"/>
    <property type="gene ID" value="BRADI_1g67142v3"/>
</dbReference>
<protein>
    <submittedName>
        <fullName evidence="1 2">Uncharacterized protein</fullName>
    </submittedName>
</protein>
<proteinExistence type="predicted"/>
<dbReference type="InParanoid" id="A0A2K2DTT0"/>
<evidence type="ECO:0000313" key="2">
    <source>
        <dbReference type="EnsemblPlants" id="PNT77693"/>
    </source>
</evidence>